<dbReference type="FunFam" id="3.40.630.30:FF:000047">
    <property type="entry name" value="Acetyltransferase, GNAT family"/>
    <property type="match status" value="1"/>
</dbReference>
<dbReference type="InterPro" id="IPR051908">
    <property type="entry name" value="Ribosomal_N-acetyltransferase"/>
</dbReference>
<dbReference type="GO" id="GO:0008999">
    <property type="term" value="F:protein-N-terminal-alanine acetyltransferase activity"/>
    <property type="evidence" value="ECO:0007669"/>
    <property type="project" value="TreeGrafter"/>
</dbReference>
<comment type="caution">
    <text evidence="2">The sequence shown here is derived from an EMBL/GenBank/DDBJ whole genome shotgun (WGS) entry which is preliminary data.</text>
</comment>
<evidence type="ECO:0000313" key="3">
    <source>
        <dbReference type="Proteomes" id="UP001345827"/>
    </source>
</evidence>
<gene>
    <name evidence="2" type="ORF">LTR25_002225</name>
</gene>
<dbReference type="InterPro" id="IPR000182">
    <property type="entry name" value="GNAT_dom"/>
</dbReference>
<dbReference type="PROSITE" id="PS51186">
    <property type="entry name" value="GNAT"/>
    <property type="match status" value="1"/>
</dbReference>
<dbReference type="Proteomes" id="UP001345827">
    <property type="component" value="Unassembled WGS sequence"/>
</dbReference>
<dbReference type="EMBL" id="JAXLQG010000003">
    <property type="protein sequence ID" value="KAK5542340.1"/>
    <property type="molecule type" value="Genomic_DNA"/>
</dbReference>
<protein>
    <recommendedName>
        <fullName evidence="1">N-acetyltransferase domain-containing protein</fullName>
    </recommendedName>
</protein>
<evidence type="ECO:0000313" key="2">
    <source>
        <dbReference type="EMBL" id="KAK5542340.1"/>
    </source>
</evidence>
<organism evidence="2 3">
    <name type="scientific">Vermiconidia calcicola</name>
    <dbReference type="NCBI Taxonomy" id="1690605"/>
    <lineage>
        <taxon>Eukaryota</taxon>
        <taxon>Fungi</taxon>
        <taxon>Dikarya</taxon>
        <taxon>Ascomycota</taxon>
        <taxon>Pezizomycotina</taxon>
        <taxon>Dothideomycetes</taxon>
        <taxon>Dothideomycetidae</taxon>
        <taxon>Mycosphaerellales</taxon>
        <taxon>Extremaceae</taxon>
        <taxon>Vermiconidia</taxon>
    </lineage>
</organism>
<reference evidence="2 3" key="1">
    <citation type="submission" date="2023-06" db="EMBL/GenBank/DDBJ databases">
        <title>Black Yeasts Isolated from many extreme environments.</title>
        <authorList>
            <person name="Coleine C."/>
            <person name="Stajich J.E."/>
            <person name="Selbmann L."/>
        </authorList>
    </citation>
    <scope>NUCLEOTIDE SEQUENCE [LARGE SCALE GENOMIC DNA]</scope>
    <source>
        <strain evidence="2 3">CCFEE 5887</strain>
    </source>
</reference>
<proteinExistence type="predicted"/>
<name>A0AAV9QK47_9PEZI</name>
<dbReference type="SUPFAM" id="SSF55729">
    <property type="entry name" value="Acyl-CoA N-acyltransferases (Nat)"/>
    <property type="match status" value="1"/>
</dbReference>
<accession>A0AAV9QK47</accession>
<dbReference type="GO" id="GO:1990189">
    <property type="term" value="F:protein N-terminal-serine acetyltransferase activity"/>
    <property type="evidence" value="ECO:0007669"/>
    <property type="project" value="TreeGrafter"/>
</dbReference>
<dbReference type="InterPro" id="IPR016181">
    <property type="entry name" value="Acyl_CoA_acyltransferase"/>
</dbReference>
<dbReference type="AlphaFoldDB" id="A0AAV9QK47"/>
<keyword evidence="3" id="KW-1185">Reference proteome</keyword>
<sequence>MASSIKQSSVCRTSTAQWNQSIGPALSHSTPAPRPSKTILNGKTVTLEPLDKKHAIDLWPQIKGDERGHIWTYMSDEPYQSLEDFQQAVTTKSQSEDMVFSAIIHNETSKPVGWACYMRVDTKNRVLEVGNILFSPSLQRTKAATESMYIMAKHVFEDLGYRRYEWKCDNHNGPSKQAALRFGFTFEGVFRQHMIYKGRSRDTAWFSMIDTEWPLVKKGFEAWLDDKNFREDGTQIQRLGDLREKLREQGGLVDLE</sequence>
<dbReference type="Pfam" id="PF13302">
    <property type="entry name" value="Acetyltransf_3"/>
    <property type="match status" value="1"/>
</dbReference>
<dbReference type="PANTHER" id="PTHR43441:SF2">
    <property type="entry name" value="FAMILY ACETYLTRANSFERASE, PUTATIVE (AFU_ORTHOLOGUE AFUA_7G00850)-RELATED"/>
    <property type="match status" value="1"/>
</dbReference>
<dbReference type="PANTHER" id="PTHR43441">
    <property type="entry name" value="RIBOSOMAL-PROTEIN-SERINE ACETYLTRANSFERASE"/>
    <property type="match status" value="1"/>
</dbReference>
<feature type="domain" description="N-acetyltransferase" evidence="1">
    <location>
        <begin position="45"/>
        <end position="202"/>
    </location>
</feature>
<dbReference type="Gene3D" id="3.40.630.30">
    <property type="match status" value="1"/>
</dbReference>
<evidence type="ECO:0000259" key="1">
    <source>
        <dbReference type="PROSITE" id="PS51186"/>
    </source>
</evidence>